<dbReference type="Proteomes" id="UP000377595">
    <property type="component" value="Unassembled WGS sequence"/>
</dbReference>
<reference evidence="2 3" key="1">
    <citation type="submission" date="2019-10" db="EMBL/GenBank/DDBJ databases">
        <title>Whole genome shotgun sequence of Acrocarpospora pleiomorpha NBRC 16267.</title>
        <authorList>
            <person name="Ichikawa N."/>
            <person name="Kimura A."/>
            <person name="Kitahashi Y."/>
            <person name="Komaki H."/>
            <person name="Oguchi A."/>
        </authorList>
    </citation>
    <scope>NUCLEOTIDE SEQUENCE [LARGE SCALE GENOMIC DNA]</scope>
    <source>
        <strain evidence="2 3">NBRC 16267</strain>
    </source>
</reference>
<accession>A0A5M3Y0H4</accession>
<dbReference type="AlphaFoldDB" id="A0A5M3Y0H4"/>
<name>A0A5M3Y0H4_9ACTN</name>
<proteinExistence type="predicted"/>
<gene>
    <name evidence="2" type="ORF">Aple_097360</name>
</gene>
<evidence type="ECO:0000313" key="3">
    <source>
        <dbReference type="Proteomes" id="UP000377595"/>
    </source>
</evidence>
<keyword evidence="3" id="KW-1185">Reference proteome</keyword>
<evidence type="ECO:0000313" key="2">
    <source>
        <dbReference type="EMBL" id="GES26837.1"/>
    </source>
</evidence>
<sequence length="76" mass="8097">MIRRLGRALALGREVPAVGRVNGRTILFGGRRHDRARVPRTPDVIGMPRRSRVPGLPRMANLPGLPGTAGAPSLPG</sequence>
<dbReference type="EMBL" id="BLAF01000099">
    <property type="protein sequence ID" value="GES26837.1"/>
    <property type="molecule type" value="Genomic_DNA"/>
</dbReference>
<feature type="region of interest" description="Disordered" evidence="1">
    <location>
        <begin position="41"/>
        <end position="76"/>
    </location>
</feature>
<protein>
    <submittedName>
        <fullName evidence="2">Uncharacterized protein</fullName>
    </submittedName>
</protein>
<organism evidence="2 3">
    <name type="scientific">Acrocarpospora pleiomorpha</name>
    <dbReference type="NCBI Taxonomy" id="90975"/>
    <lineage>
        <taxon>Bacteria</taxon>
        <taxon>Bacillati</taxon>
        <taxon>Actinomycetota</taxon>
        <taxon>Actinomycetes</taxon>
        <taxon>Streptosporangiales</taxon>
        <taxon>Streptosporangiaceae</taxon>
        <taxon>Acrocarpospora</taxon>
    </lineage>
</organism>
<evidence type="ECO:0000256" key="1">
    <source>
        <dbReference type="SAM" id="MobiDB-lite"/>
    </source>
</evidence>
<comment type="caution">
    <text evidence="2">The sequence shown here is derived from an EMBL/GenBank/DDBJ whole genome shotgun (WGS) entry which is preliminary data.</text>
</comment>